<feature type="transmembrane region" description="Helical" evidence="1">
    <location>
        <begin position="6"/>
        <end position="25"/>
    </location>
</feature>
<protein>
    <submittedName>
        <fullName evidence="2">Uncharacterized protein</fullName>
    </submittedName>
</protein>
<reference evidence="2" key="1">
    <citation type="submission" date="2018-05" db="EMBL/GenBank/DDBJ databases">
        <authorList>
            <person name="Lanie J.A."/>
            <person name="Ng W.-L."/>
            <person name="Kazmierczak K.M."/>
            <person name="Andrzejewski T.M."/>
            <person name="Davidsen T.M."/>
            <person name="Wayne K.J."/>
            <person name="Tettelin H."/>
            <person name="Glass J.I."/>
            <person name="Rusch D."/>
            <person name="Podicherti R."/>
            <person name="Tsui H.-C.T."/>
            <person name="Winkler M.E."/>
        </authorList>
    </citation>
    <scope>NUCLEOTIDE SEQUENCE</scope>
</reference>
<evidence type="ECO:0000313" key="2">
    <source>
        <dbReference type="EMBL" id="SVA69183.1"/>
    </source>
</evidence>
<feature type="transmembrane region" description="Helical" evidence="1">
    <location>
        <begin position="130"/>
        <end position="150"/>
    </location>
</feature>
<sequence>MNYNRVGSVLIAAFISSIIGGALWAKMLSISTALAGISSIAVGIFIGLSTLLIGRARKISYGLIASAYAIIGLTFGKFLDVRWNTFQRTQRYLMNQYQISAEQAEPMAQAQLGGYSTWELMIDQTTYWDILLYAAAAYFAFRIVFVRFLHNVIQTVEEED</sequence>
<dbReference type="AlphaFoldDB" id="A0A381XY76"/>
<proteinExistence type="predicted"/>
<accession>A0A381XY76</accession>
<feature type="transmembrane region" description="Helical" evidence="1">
    <location>
        <begin position="59"/>
        <end position="79"/>
    </location>
</feature>
<keyword evidence="1" id="KW-0472">Membrane</keyword>
<keyword evidence="1" id="KW-1133">Transmembrane helix</keyword>
<gene>
    <name evidence="2" type="ORF">METZ01_LOCUS122037</name>
</gene>
<name>A0A381XY76_9ZZZZ</name>
<organism evidence="2">
    <name type="scientific">marine metagenome</name>
    <dbReference type="NCBI Taxonomy" id="408172"/>
    <lineage>
        <taxon>unclassified sequences</taxon>
        <taxon>metagenomes</taxon>
        <taxon>ecological metagenomes</taxon>
    </lineage>
</organism>
<keyword evidence="1" id="KW-0812">Transmembrane</keyword>
<evidence type="ECO:0000256" key="1">
    <source>
        <dbReference type="SAM" id="Phobius"/>
    </source>
</evidence>
<feature type="transmembrane region" description="Helical" evidence="1">
    <location>
        <begin position="32"/>
        <end position="53"/>
    </location>
</feature>
<dbReference type="EMBL" id="UINC01016655">
    <property type="protein sequence ID" value="SVA69183.1"/>
    <property type="molecule type" value="Genomic_DNA"/>
</dbReference>